<proteinExistence type="predicted"/>
<dbReference type="InterPro" id="IPR013424">
    <property type="entry name" value="Ice-binding_C"/>
</dbReference>
<evidence type="ECO:0000313" key="2">
    <source>
        <dbReference type="Proteomes" id="UP000238937"/>
    </source>
</evidence>
<comment type="caution">
    <text evidence="1">The sequence shown here is derived from an EMBL/GenBank/DDBJ whole genome shotgun (WGS) entry which is preliminary data.</text>
</comment>
<reference evidence="1 2" key="1">
    <citation type="submission" date="2018-03" db="EMBL/GenBank/DDBJ databases">
        <title>The ancient ancestry and fast evolution of plastids.</title>
        <authorList>
            <person name="Moore K.R."/>
            <person name="Magnabosco C."/>
            <person name="Momper L."/>
            <person name="Gold D.A."/>
            <person name="Bosak T."/>
            <person name="Fournier G.P."/>
        </authorList>
    </citation>
    <scope>NUCLEOTIDE SEQUENCE [LARGE SCALE GENOMIC DNA]</scope>
    <source>
        <strain evidence="1 2">CCALA 037</strain>
    </source>
</reference>
<organism evidence="1 2">
    <name type="scientific">Chamaesiphon polymorphus CCALA 037</name>
    <dbReference type="NCBI Taxonomy" id="2107692"/>
    <lineage>
        <taxon>Bacteria</taxon>
        <taxon>Bacillati</taxon>
        <taxon>Cyanobacteriota</taxon>
        <taxon>Cyanophyceae</taxon>
        <taxon>Gomontiellales</taxon>
        <taxon>Chamaesiphonaceae</taxon>
        <taxon>Chamaesiphon</taxon>
    </lineage>
</organism>
<name>A0A2T1GLZ3_9CYAN</name>
<dbReference type="AlphaFoldDB" id="A0A2T1GLZ3"/>
<dbReference type="Proteomes" id="UP000238937">
    <property type="component" value="Unassembled WGS sequence"/>
</dbReference>
<evidence type="ECO:0000313" key="1">
    <source>
        <dbReference type="EMBL" id="PSB58899.1"/>
    </source>
</evidence>
<sequence>MANETALTNQYSSLGVTFSGLFYETGANAFPNISAPSAVNFRNSGATTNPFLISFIQPQSQAAFGLRTNNGTSTFEALSNNSVVDTFSIVTGPSAGSNNFYGFTGVTFDAIRVTAANSFATIDNIQFGTATAQSVPEPFSIIGTLVGGTAAFRLRKKLADANKV</sequence>
<protein>
    <recommendedName>
        <fullName evidence="3">PEP-CTERM sorting domain-containing protein</fullName>
    </recommendedName>
</protein>
<evidence type="ECO:0008006" key="3">
    <source>
        <dbReference type="Google" id="ProtNLM"/>
    </source>
</evidence>
<accession>A0A2T1GLZ3</accession>
<gene>
    <name evidence="1" type="ORF">C7B77_03000</name>
</gene>
<dbReference type="EMBL" id="PVWO01000020">
    <property type="protein sequence ID" value="PSB58899.1"/>
    <property type="molecule type" value="Genomic_DNA"/>
</dbReference>
<dbReference type="NCBIfam" id="TIGR02595">
    <property type="entry name" value="PEP_CTERM"/>
    <property type="match status" value="1"/>
</dbReference>
<keyword evidence="2" id="KW-1185">Reference proteome</keyword>